<keyword evidence="2" id="KW-1185">Reference proteome</keyword>
<dbReference type="RefSeq" id="WP_123203076.1">
    <property type="nucleotide sequence ID" value="NZ_RJMB01000027.1"/>
</dbReference>
<reference evidence="1 2" key="1">
    <citation type="submission" date="2018-11" db="EMBL/GenBank/DDBJ databases">
        <title>The genome draft of YIM 96095.</title>
        <authorList>
            <person name="Tang S.-K."/>
            <person name="Chunyu W.-X."/>
            <person name="Feng Y.-Z."/>
        </authorList>
    </citation>
    <scope>NUCLEOTIDE SEQUENCE [LARGE SCALE GENOMIC DNA]</scope>
    <source>
        <strain evidence="1 2">YIM 96095</strain>
    </source>
</reference>
<comment type="caution">
    <text evidence="1">The sequence shown here is derived from an EMBL/GenBank/DDBJ whole genome shotgun (WGS) entry which is preliminary data.</text>
</comment>
<organism evidence="1 2">
    <name type="scientific">Halostreptopolyspora alba</name>
    <dbReference type="NCBI Taxonomy" id="2487137"/>
    <lineage>
        <taxon>Bacteria</taxon>
        <taxon>Bacillati</taxon>
        <taxon>Actinomycetota</taxon>
        <taxon>Actinomycetes</taxon>
        <taxon>Streptosporangiales</taxon>
        <taxon>Nocardiopsidaceae</taxon>
        <taxon>Halostreptopolyspora</taxon>
    </lineage>
</organism>
<proteinExistence type="predicted"/>
<dbReference type="Proteomes" id="UP000269198">
    <property type="component" value="Unassembled WGS sequence"/>
</dbReference>
<sequence>MAPPSRAELVAHLVRTGIAGHVDTSRQNNLRHFRRLCHKDPYYQFGLTFGHDWSFSEVLALMAKRCGVVADEGHQWGVDTIDPDRTVDALESMATRMRDAANRRERVMLATGHPKNLLQTYQVFGAALERHGCEVVTGGAGYSYEVMNEQPPFRRVLVFDGGVGLVRDVDGVPRHSHHPFGMRAALRDLTERGEEWPQLVIADHGFAGAAGEAGISTVGLADCNDPALFLAEYEGKQHTTVPLDDGYSTVDYRPLADFVLHRAGLL</sequence>
<dbReference type="InterPro" id="IPR031423">
    <property type="entry name" value="Phosphatase_SCO2771"/>
</dbReference>
<dbReference type="AlphaFoldDB" id="A0A3N0E2G1"/>
<protein>
    <submittedName>
        <fullName evidence="1">Phosphatase</fullName>
    </submittedName>
</protein>
<accession>A0A3N0E2G1</accession>
<dbReference type="Pfam" id="PF15698">
    <property type="entry name" value="Phosphatase"/>
    <property type="match status" value="1"/>
</dbReference>
<name>A0A3N0E2G1_9ACTN</name>
<dbReference type="OrthoDB" id="3511799at2"/>
<evidence type="ECO:0000313" key="2">
    <source>
        <dbReference type="Proteomes" id="UP000269198"/>
    </source>
</evidence>
<evidence type="ECO:0000313" key="1">
    <source>
        <dbReference type="EMBL" id="RNL82015.1"/>
    </source>
</evidence>
<dbReference type="EMBL" id="RJMB01000027">
    <property type="protein sequence ID" value="RNL82015.1"/>
    <property type="molecule type" value="Genomic_DNA"/>
</dbReference>
<gene>
    <name evidence="1" type="ORF">EFW17_20630</name>
</gene>